<evidence type="ECO:0000313" key="1">
    <source>
        <dbReference type="EMBL" id="MFC5006205.1"/>
    </source>
</evidence>
<gene>
    <name evidence="1" type="ORF">ACFPIJ_51350</name>
</gene>
<dbReference type="EMBL" id="JBHSIU010000093">
    <property type="protein sequence ID" value="MFC5006205.1"/>
    <property type="molecule type" value="Genomic_DNA"/>
</dbReference>
<proteinExistence type="predicted"/>
<feature type="non-terminal residue" evidence="1">
    <location>
        <position position="65"/>
    </location>
</feature>
<accession>A0ABV9WF25</accession>
<comment type="caution">
    <text evidence="1">The sequence shown here is derived from an EMBL/GenBank/DDBJ whole genome shotgun (WGS) entry which is preliminary data.</text>
</comment>
<dbReference type="RefSeq" id="WP_380126815.1">
    <property type="nucleotide sequence ID" value="NZ_JBHSIU010000093.1"/>
</dbReference>
<evidence type="ECO:0000313" key="2">
    <source>
        <dbReference type="Proteomes" id="UP001595912"/>
    </source>
</evidence>
<sequence>MPDLLDDVTAAAGLTVFGAAAVAGEIDTRTVLPDWSPDYDVVPRVTALRTELRALGLDHIVLAGG</sequence>
<dbReference type="Proteomes" id="UP001595912">
    <property type="component" value="Unassembled WGS sequence"/>
</dbReference>
<keyword evidence="2" id="KW-1185">Reference proteome</keyword>
<reference evidence="2" key="1">
    <citation type="journal article" date="2019" name="Int. J. Syst. Evol. Microbiol.">
        <title>The Global Catalogue of Microorganisms (GCM) 10K type strain sequencing project: providing services to taxonomists for standard genome sequencing and annotation.</title>
        <authorList>
            <consortium name="The Broad Institute Genomics Platform"/>
            <consortium name="The Broad Institute Genome Sequencing Center for Infectious Disease"/>
            <person name="Wu L."/>
            <person name="Ma J."/>
        </authorList>
    </citation>
    <scope>NUCLEOTIDE SEQUENCE [LARGE SCALE GENOMIC DNA]</scope>
    <source>
        <strain evidence="2">CGMCC 4.7152</strain>
    </source>
</reference>
<name>A0ABV9WF25_9ACTN</name>
<organism evidence="1 2">
    <name type="scientific">Dactylosporangium cerinum</name>
    <dbReference type="NCBI Taxonomy" id="1434730"/>
    <lineage>
        <taxon>Bacteria</taxon>
        <taxon>Bacillati</taxon>
        <taxon>Actinomycetota</taxon>
        <taxon>Actinomycetes</taxon>
        <taxon>Micromonosporales</taxon>
        <taxon>Micromonosporaceae</taxon>
        <taxon>Dactylosporangium</taxon>
    </lineage>
</organism>
<protein>
    <submittedName>
        <fullName evidence="1">Uncharacterized protein</fullName>
    </submittedName>
</protein>